<gene>
    <name evidence="4" type="ORF">VE26_14960</name>
</gene>
<dbReference type="AlphaFoldDB" id="A0A0F5FH49"/>
<keyword evidence="5" id="KW-1185">Reference proteome</keyword>
<feature type="domain" description="GGDEF" evidence="3">
    <location>
        <begin position="199"/>
        <end position="332"/>
    </location>
</feature>
<evidence type="ECO:0000256" key="1">
    <source>
        <dbReference type="ARBA" id="ARBA00012528"/>
    </source>
</evidence>
<dbReference type="InterPro" id="IPR000160">
    <property type="entry name" value="GGDEF_dom"/>
</dbReference>
<dbReference type="InterPro" id="IPR029016">
    <property type="entry name" value="GAF-like_dom_sf"/>
</dbReference>
<proteinExistence type="predicted"/>
<dbReference type="PANTHER" id="PTHR45138:SF9">
    <property type="entry name" value="DIGUANYLATE CYCLASE DGCM-RELATED"/>
    <property type="match status" value="1"/>
</dbReference>
<dbReference type="Proteomes" id="UP000033649">
    <property type="component" value="Unassembled WGS sequence"/>
</dbReference>
<sequence length="419" mass="45666">MSSATRIDRQNADAESQRLAALARYDILDTPPEPAFERIARLVELVFGVQSSAVSLIDAHRQWIKASRGVPVREAALDDTFCRITLRRNEALVVPDLSLDQRFRDNPFVTGETAIRFYAGVPIRTADGHTIGTVCAMDQRPRPFSERDVMILTELAEIVMNEIELRQLATTDGLTGLSTRRAFKEEAERFLALARRHRTALSVVCFDIDHFKTVNDTHGHAAGDAVLKAVAETAARTPRESDLLGRLGGEEFALLVPGADAGSSIAIAEKLRQRIAALSFAHIAPGLRVTASFGVAGLDPDRDDLEALLAKADVALYEAKRSGRDRVTTFKSEAAPSLPVTDRQRQLSPGKLVLSGSDADAGEAVDCTIRAVWDEGAEVQVSAPDRLPERLTLVLPGLDTSWPARILSRRGGRIELGFC</sequence>
<dbReference type="SUPFAM" id="SSF55073">
    <property type="entry name" value="Nucleotide cyclase"/>
    <property type="match status" value="1"/>
</dbReference>
<dbReference type="NCBIfam" id="TIGR00254">
    <property type="entry name" value="GGDEF"/>
    <property type="match status" value="1"/>
</dbReference>
<dbReference type="SMART" id="SM00065">
    <property type="entry name" value="GAF"/>
    <property type="match status" value="1"/>
</dbReference>
<dbReference type="InterPro" id="IPR003018">
    <property type="entry name" value="GAF"/>
</dbReference>
<dbReference type="InterPro" id="IPR029787">
    <property type="entry name" value="Nucleotide_cyclase"/>
</dbReference>
<dbReference type="EMBL" id="JZEY01000061">
    <property type="protein sequence ID" value="KKB07915.1"/>
    <property type="molecule type" value="Genomic_DNA"/>
</dbReference>
<dbReference type="STRING" id="429727.VE26_14960"/>
<reference evidence="4 5" key="1">
    <citation type="submission" date="2015-03" db="EMBL/GenBank/DDBJ databases">
        <authorList>
            <person name="Hassan Y."/>
            <person name="Lepp D."/>
            <person name="Li X.-Z."/>
            <person name="Zhou T."/>
        </authorList>
    </citation>
    <scope>NUCLEOTIDE SEQUENCE [LARGE SCALE GENOMIC DNA]</scope>
    <source>
        <strain evidence="4 5">IPL18</strain>
    </source>
</reference>
<dbReference type="PATRIC" id="fig|429727.3.peg.3064"/>
<evidence type="ECO:0000259" key="3">
    <source>
        <dbReference type="PROSITE" id="PS50887"/>
    </source>
</evidence>
<dbReference type="GO" id="GO:0052621">
    <property type="term" value="F:diguanylate cyclase activity"/>
    <property type="evidence" value="ECO:0007669"/>
    <property type="project" value="UniProtKB-EC"/>
</dbReference>
<dbReference type="OrthoDB" id="315417at2"/>
<dbReference type="CDD" id="cd01949">
    <property type="entry name" value="GGDEF"/>
    <property type="match status" value="1"/>
</dbReference>
<dbReference type="InterPro" id="IPR050469">
    <property type="entry name" value="Diguanylate_Cyclase"/>
</dbReference>
<evidence type="ECO:0000313" key="4">
    <source>
        <dbReference type="EMBL" id="KKB07915.1"/>
    </source>
</evidence>
<dbReference type="FunFam" id="3.30.70.270:FF:000001">
    <property type="entry name" value="Diguanylate cyclase domain protein"/>
    <property type="match status" value="1"/>
</dbReference>
<dbReference type="PROSITE" id="PS50887">
    <property type="entry name" value="GGDEF"/>
    <property type="match status" value="1"/>
</dbReference>
<dbReference type="Pfam" id="PF01590">
    <property type="entry name" value="GAF"/>
    <property type="match status" value="1"/>
</dbReference>
<dbReference type="Pfam" id="PF00990">
    <property type="entry name" value="GGDEF"/>
    <property type="match status" value="1"/>
</dbReference>
<evidence type="ECO:0000313" key="5">
    <source>
        <dbReference type="Proteomes" id="UP000033649"/>
    </source>
</evidence>
<evidence type="ECO:0000256" key="2">
    <source>
        <dbReference type="ARBA" id="ARBA00034247"/>
    </source>
</evidence>
<dbReference type="RefSeq" id="WP_046105944.1">
    <property type="nucleotide sequence ID" value="NZ_JZEY01000061.1"/>
</dbReference>
<dbReference type="PANTHER" id="PTHR45138">
    <property type="entry name" value="REGULATORY COMPONENTS OF SENSORY TRANSDUCTION SYSTEM"/>
    <property type="match status" value="1"/>
</dbReference>
<dbReference type="SUPFAM" id="SSF55781">
    <property type="entry name" value="GAF domain-like"/>
    <property type="match status" value="1"/>
</dbReference>
<dbReference type="EC" id="2.7.7.65" evidence="1"/>
<comment type="catalytic activity">
    <reaction evidence="2">
        <text>2 GTP = 3',3'-c-di-GMP + 2 diphosphate</text>
        <dbReference type="Rhea" id="RHEA:24898"/>
        <dbReference type="ChEBI" id="CHEBI:33019"/>
        <dbReference type="ChEBI" id="CHEBI:37565"/>
        <dbReference type="ChEBI" id="CHEBI:58805"/>
        <dbReference type="EC" id="2.7.7.65"/>
    </reaction>
</comment>
<dbReference type="SMART" id="SM00267">
    <property type="entry name" value="GGDEF"/>
    <property type="match status" value="1"/>
</dbReference>
<organism evidence="4 5">
    <name type="scientific">Devosia chinhatensis</name>
    <dbReference type="NCBI Taxonomy" id="429727"/>
    <lineage>
        <taxon>Bacteria</taxon>
        <taxon>Pseudomonadati</taxon>
        <taxon>Pseudomonadota</taxon>
        <taxon>Alphaproteobacteria</taxon>
        <taxon>Hyphomicrobiales</taxon>
        <taxon>Devosiaceae</taxon>
        <taxon>Devosia</taxon>
    </lineage>
</organism>
<protein>
    <recommendedName>
        <fullName evidence="1">diguanylate cyclase</fullName>
        <ecNumber evidence="1">2.7.7.65</ecNumber>
    </recommendedName>
</protein>
<dbReference type="Gene3D" id="3.30.70.270">
    <property type="match status" value="1"/>
</dbReference>
<name>A0A0F5FH49_9HYPH</name>
<dbReference type="InterPro" id="IPR043128">
    <property type="entry name" value="Rev_trsase/Diguanyl_cyclase"/>
</dbReference>
<comment type="caution">
    <text evidence="4">The sequence shown here is derived from an EMBL/GenBank/DDBJ whole genome shotgun (WGS) entry which is preliminary data.</text>
</comment>
<dbReference type="Gene3D" id="3.30.450.40">
    <property type="match status" value="1"/>
</dbReference>
<accession>A0A0F5FH49</accession>